<dbReference type="InterPro" id="IPR033010">
    <property type="entry name" value="Cdc20/Fizzy"/>
</dbReference>
<dbReference type="GO" id="GO:1990757">
    <property type="term" value="F:ubiquitin ligase activator activity"/>
    <property type="evidence" value="ECO:0007669"/>
    <property type="project" value="TreeGrafter"/>
</dbReference>
<dbReference type="GO" id="GO:1905786">
    <property type="term" value="P:positive regulation of anaphase-promoting complex-dependent catabolic process"/>
    <property type="evidence" value="ECO:0007669"/>
    <property type="project" value="TreeGrafter"/>
</dbReference>
<keyword evidence="1" id="KW-0853">WD repeat</keyword>
<dbReference type="InterPro" id="IPR015943">
    <property type="entry name" value="WD40/YVTN_repeat-like_dom_sf"/>
</dbReference>
<dbReference type="GO" id="GO:0005680">
    <property type="term" value="C:anaphase-promoting complex"/>
    <property type="evidence" value="ECO:0007669"/>
    <property type="project" value="TreeGrafter"/>
</dbReference>
<keyword evidence="4" id="KW-0498">Mitosis</keyword>
<name>A0A5N5MG57_9ROSI</name>
<protein>
    <submittedName>
        <fullName evidence="6">Uncharacterized protein</fullName>
    </submittedName>
</protein>
<dbReference type="Proteomes" id="UP000326939">
    <property type="component" value="Chromosome 6"/>
</dbReference>
<dbReference type="GO" id="GO:0051301">
    <property type="term" value="P:cell division"/>
    <property type="evidence" value="ECO:0007669"/>
    <property type="project" value="UniProtKB-KW"/>
</dbReference>
<evidence type="ECO:0000256" key="5">
    <source>
        <dbReference type="ARBA" id="ARBA00023306"/>
    </source>
</evidence>
<evidence type="ECO:0000256" key="1">
    <source>
        <dbReference type="ARBA" id="ARBA00022574"/>
    </source>
</evidence>
<accession>A0A5N5MG57</accession>
<dbReference type="AlphaFoldDB" id="A0A5N5MG57"/>
<keyword evidence="7" id="KW-1185">Reference proteome</keyword>
<dbReference type="EMBL" id="VDCV01000006">
    <property type="protein sequence ID" value="KAB5553106.1"/>
    <property type="molecule type" value="Genomic_DNA"/>
</dbReference>
<dbReference type="PANTHER" id="PTHR19918">
    <property type="entry name" value="CELL DIVISION CYCLE 20 CDC20 FIZZY -RELATED"/>
    <property type="match status" value="1"/>
</dbReference>
<keyword evidence="3" id="KW-0677">Repeat</keyword>
<proteinExistence type="predicted"/>
<reference evidence="7" key="1">
    <citation type="journal article" date="2019" name="Gigascience">
        <title>De novo genome assembly of the endangered Acer yangbiense, a plant species with extremely small populations endemic to Yunnan Province, China.</title>
        <authorList>
            <person name="Yang J."/>
            <person name="Wariss H.M."/>
            <person name="Tao L."/>
            <person name="Zhang R."/>
            <person name="Yun Q."/>
            <person name="Hollingsworth P."/>
            <person name="Dao Z."/>
            <person name="Luo G."/>
            <person name="Guo H."/>
            <person name="Ma Y."/>
            <person name="Sun W."/>
        </authorList>
    </citation>
    <scope>NUCLEOTIDE SEQUENCE [LARGE SCALE GENOMIC DNA]</scope>
    <source>
        <strain evidence="7">cv. br00</strain>
    </source>
</reference>
<evidence type="ECO:0000313" key="7">
    <source>
        <dbReference type="Proteomes" id="UP000326939"/>
    </source>
</evidence>
<gene>
    <name evidence="6" type="ORF">DKX38_010417</name>
</gene>
<organism evidence="6 7">
    <name type="scientific">Salix brachista</name>
    <dbReference type="NCBI Taxonomy" id="2182728"/>
    <lineage>
        <taxon>Eukaryota</taxon>
        <taxon>Viridiplantae</taxon>
        <taxon>Streptophyta</taxon>
        <taxon>Embryophyta</taxon>
        <taxon>Tracheophyta</taxon>
        <taxon>Spermatophyta</taxon>
        <taxon>Magnoliopsida</taxon>
        <taxon>eudicotyledons</taxon>
        <taxon>Gunneridae</taxon>
        <taxon>Pentapetalae</taxon>
        <taxon>rosids</taxon>
        <taxon>fabids</taxon>
        <taxon>Malpighiales</taxon>
        <taxon>Salicaceae</taxon>
        <taxon>Saliceae</taxon>
        <taxon>Salix</taxon>
    </lineage>
</organism>
<dbReference type="GO" id="GO:0010997">
    <property type="term" value="F:anaphase-promoting complex binding"/>
    <property type="evidence" value="ECO:0007669"/>
    <property type="project" value="InterPro"/>
</dbReference>
<dbReference type="GO" id="GO:0031145">
    <property type="term" value="P:anaphase-promoting complex-dependent catabolic process"/>
    <property type="evidence" value="ECO:0007669"/>
    <property type="project" value="TreeGrafter"/>
</dbReference>
<keyword evidence="5" id="KW-0131">Cell cycle</keyword>
<sequence>MEERMVELSTMTREVDHIVETYRGGQQEARGAYSYRESPGLVPFQAKMLASGGGEGDKCMKFWNTRTELPGHTSRVLYMTQSPDGCTEATAAGDETLSLAFV</sequence>
<evidence type="ECO:0000256" key="3">
    <source>
        <dbReference type="ARBA" id="ARBA00022737"/>
    </source>
</evidence>
<evidence type="ECO:0000313" key="6">
    <source>
        <dbReference type="EMBL" id="KAB5553106.1"/>
    </source>
</evidence>
<dbReference type="PANTHER" id="PTHR19918:SF8">
    <property type="entry name" value="FI02843P"/>
    <property type="match status" value="1"/>
</dbReference>
<comment type="caution">
    <text evidence="6">The sequence shown here is derived from an EMBL/GenBank/DDBJ whole genome shotgun (WGS) entry which is preliminary data.</text>
</comment>
<evidence type="ECO:0000256" key="2">
    <source>
        <dbReference type="ARBA" id="ARBA00022618"/>
    </source>
</evidence>
<dbReference type="Gene3D" id="2.130.10.10">
    <property type="entry name" value="YVTN repeat-like/Quinoprotein amine dehydrogenase"/>
    <property type="match status" value="1"/>
</dbReference>
<evidence type="ECO:0000256" key="4">
    <source>
        <dbReference type="ARBA" id="ARBA00022776"/>
    </source>
</evidence>
<keyword evidence="2" id="KW-0132">Cell division</keyword>